<dbReference type="EMBL" id="QURH01000882">
    <property type="protein sequence ID" value="RFU38036.1"/>
    <property type="molecule type" value="Genomic_DNA"/>
</dbReference>
<dbReference type="Gene3D" id="3.40.50.720">
    <property type="entry name" value="NAD(P)-binding Rossmann-like Domain"/>
    <property type="match status" value="1"/>
</dbReference>
<evidence type="ECO:0000259" key="6">
    <source>
        <dbReference type="Pfam" id="PF01370"/>
    </source>
</evidence>
<dbReference type="Pfam" id="PF01370">
    <property type="entry name" value="Epimerase"/>
    <property type="match status" value="1"/>
</dbReference>
<evidence type="ECO:0000256" key="2">
    <source>
        <dbReference type="ARBA" id="ARBA00007637"/>
    </source>
</evidence>
<accession>A0A372JDZ9</accession>
<reference evidence="7 8" key="1">
    <citation type="submission" date="2018-08" db="EMBL/GenBank/DDBJ databases">
        <title>Actinomadura jelena sp. nov., a novel Actinomycete isolated from soil in Chad.</title>
        <authorList>
            <person name="Shi L."/>
        </authorList>
    </citation>
    <scope>NUCLEOTIDE SEQUENCE [LARGE SCALE GENOMIC DNA]</scope>
    <source>
        <strain evidence="7 8">NEAU-G17</strain>
    </source>
</reference>
<evidence type="ECO:0000256" key="3">
    <source>
        <dbReference type="ARBA" id="ARBA00018569"/>
    </source>
</evidence>
<dbReference type="SUPFAM" id="SSF51735">
    <property type="entry name" value="NAD(P)-binding Rossmann-fold domains"/>
    <property type="match status" value="1"/>
</dbReference>
<dbReference type="RefSeq" id="WP_117360422.1">
    <property type="nucleotide sequence ID" value="NZ_QURH01000882.1"/>
</dbReference>
<dbReference type="Proteomes" id="UP000261811">
    <property type="component" value="Unassembled WGS sequence"/>
</dbReference>
<dbReference type="AlphaFoldDB" id="A0A372JDZ9"/>
<dbReference type="GO" id="GO:0033499">
    <property type="term" value="P:galactose catabolic process via UDP-galactose, Leloir pathway"/>
    <property type="evidence" value="ECO:0007669"/>
    <property type="project" value="TreeGrafter"/>
</dbReference>
<dbReference type="Gene3D" id="3.90.25.10">
    <property type="entry name" value="UDP-galactose 4-epimerase, domain 1"/>
    <property type="match status" value="1"/>
</dbReference>
<proteinExistence type="inferred from homology"/>
<evidence type="ECO:0000256" key="1">
    <source>
        <dbReference type="ARBA" id="ARBA00004947"/>
    </source>
</evidence>
<sequence length="301" mass="31412">MRVLVTGAAGYVGYAVGRRLVAAGHEVDGLVRAPDRTLPDGVRPVVADLLGPFALDGTYDAVCHLAALTRVRESFTEPLRFYTANVQGTVHLLDALRGEPTVVYGSTGAVYGAPENQPIGETEPTLPSNPYGASKLAAEDVVRYHAATGRIGAVVLRTFNVAGSVDGRGDPDPTRLIPRALAVAAGAAPHLEVNGDGAAVREYLHVDDLARAYELALTAGRPGAHRTYNVGSGVGASVAEVVGTVETVTGRDVPVVHRPPAPEPPVLLCDTTAIRRDLGWAPERSGLAEVIGSAWEALNAR</sequence>
<feature type="domain" description="NAD-dependent epimerase/dehydratase" evidence="6">
    <location>
        <begin position="3"/>
        <end position="231"/>
    </location>
</feature>
<dbReference type="PANTHER" id="PTHR43725:SF53">
    <property type="entry name" value="UDP-ARABINOSE 4-EPIMERASE 1"/>
    <property type="match status" value="1"/>
</dbReference>
<protein>
    <recommendedName>
        <fullName evidence="3">UDP-glucose 4-epimerase</fullName>
    </recommendedName>
    <alternativeName>
        <fullName evidence="5">Galactowaldenase</fullName>
    </alternativeName>
    <alternativeName>
        <fullName evidence="4">UDP-galactose 4-epimerase</fullName>
    </alternativeName>
</protein>
<evidence type="ECO:0000313" key="8">
    <source>
        <dbReference type="Proteomes" id="UP000261811"/>
    </source>
</evidence>
<comment type="pathway">
    <text evidence="1">Carbohydrate metabolism; galactose metabolism.</text>
</comment>
<evidence type="ECO:0000256" key="4">
    <source>
        <dbReference type="ARBA" id="ARBA00031367"/>
    </source>
</evidence>
<dbReference type="PANTHER" id="PTHR43725">
    <property type="entry name" value="UDP-GLUCOSE 4-EPIMERASE"/>
    <property type="match status" value="1"/>
</dbReference>
<comment type="similarity">
    <text evidence="2">Belongs to the NAD(P)-dependent epimerase/dehydratase family.</text>
</comment>
<organism evidence="7 8">
    <name type="scientific">Actinomadura logoneensis</name>
    <dbReference type="NCBI Taxonomy" id="2293572"/>
    <lineage>
        <taxon>Bacteria</taxon>
        <taxon>Bacillati</taxon>
        <taxon>Actinomycetota</taxon>
        <taxon>Actinomycetes</taxon>
        <taxon>Streptosporangiales</taxon>
        <taxon>Thermomonosporaceae</taxon>
        <taxon>Actinomadura</taxon>
    </lineage>
</organism>
<gene>
    <name evidence="7" type="ORF">DZF91_29765</name>
</gene>
<dbReference type="InterPro" id="IPR036291">
    <property type="entry name" value="NAD(P)-bd_dom_sf"/>
</dbReference>
<evidence type="ECO:0000256" key="5">
    <source>
        <dbReference type="ARBA" id="ARBA00033067"/>
    </source>
</evidence>
<dbReference type="InterPro" id="IPR001509">
    <property type="entry name" value="Epimerase_deHydtase"/>
</dbReference>
<dbReference type="OrthoDB" id="3505012at2"/>
<keyword evidence="8" id="KW-1185">Reference proteome</keyword>
<name>A0A372JDZ9_9ACTN</name>
<evidence type="ECO:0000313" key="7">
    <source>
        <dbReference type="EMBL" id="RFU38036.1"/>
    </source>
</evidence>
<comment type="caution">
    <text evidence="7">The sequence shown here is derived from an EMBL/GenBank/DDBJ whole genome shotgun (WGS) entry which is preliminary data.</text>
</comment>